<dbReference type="EMBL" id="CAJVAS010000086">
    <property type="protein sequence ID" value="CAG7653071.1"/>
    <property type="molecule type" value="Genomic_DNA"/>
</dbReference>
<reference evidence="1" key="1">
    <citation type="submission" date="2021-06" db="EMBL/GenBank/DDBJ databases">
        <authorList>
            <person name="Criscuolo A."/>
        </authorList>
    </citation>
    <scope>NUCLEOTIDE SEQUENCE</scope>
    <source>
        <strain evidence="1">CIP111600</strain>
    </source>
</reference>
<evidence type="ECO:0000313" key="1">
    <source>
        <dbReference type="EMBL" id="CAG7653071.1"/>
    </source>
</evidence>
<protein>
    <recommendedName>
        <fullName evidence="3">DUF2197 domain-containing protein</fullName>
    </recommendedName>
</protein>
<comment type="caution">
    <text evidence="1">The sequence shown here is derived from an EMBL/GenBank/DDBJ whole genome shotgun (WGS) entry which is preliminary data.</text>
</comment>
<dbReference type="Proteomes" id="UP000693672">
    <property type="component" value="Unassembled WGS sequence"/>
</dbReference>
<dbReference type="AlphaFoldDB" id="A0A916K8D2"/>
<evidence type="ECO:0000313" key="2">
    <source>
        <dbReference type="Proteomes" id="UP000693672"/>
    </source>
</evidence>
<sequence>MFYYEVICFSCKKTFKANEGSLKYKQAKERTVKFFCCEECADKIRIEAILSFMNRINRNF</sequence>
<dbReference type="RefSeq" id="WP_425517411.1">
    <property type="nucleotide sequence ID" value="NZ_CAJVAS010000086.1"/>
</dbReference>
<name>A0A916K8D2_9BACL</name>
<organism evidence="1 2">
    <name type="scientific">Paenibacillus solanacearum</name>
    <dbReference type="NCBI Taxonomy" id="2048548"/>
    <lineage>
        <taxon>Bacteria</taxon>
        <taxon>Bacillati</taxon>
        <taxon>Bacillota</taxon>
        <taxon>Bacilli</taxon>
        <taxon>Bacillales</taxon>
        <taxon>Paenibacillaceae</taxon>
        <taxon>Paenibacillus</taxon>
    </lineage>
</organism>
<accession>A0A916K8D2</accession>
<evidence type="ECO:0008006" key="3">
    <source>
        <dbReference type="Google" id="ProtNLM"/>
    </source>
</evidence>
<proteinExistence type="predicted"/>
<gene>
    <name evidence="1" type="ORF">PAESOLCIP111_06697</name>
</gene>
<keyword evidence="2" id="KW-1185">Reference proteome</keyword>